<dbReference type="AlphaFoldDB" id="A0A2T7UAR8"/>
<keyword evidence="3 7" id="KW-0032">Aminotransferase</keyword>
<dbReference type="GO" id="GO:0030170">
    <property type="term" value="F:pyridoxal phosphate binding"/>
    <property type="evidence" value="ECO:0007669"/>
    <property type="project" value="InterPro"/>
</dbReference>
<dbReference type="Proteomes" id="UP000037507">
    <property type="component" value="Unassembled WGS sequence"/>
</dbReference>
<dbReference type="InterPro" id="IPR005814">
    <property type="entry name" value="Aminotrans_3"/>
</dbReference>
<dbReference type="CDD" id="cd00610">
    <property type="entry name" value="OAT_like"/>
    <property type="match status" value="1"/>
</dbReference>
<dbReference type="Pfam" id="PF00202">
    <property type="entry name" value="Aminotran_3"/>
    <property type="match status" value="1"/>
</dbReference>
<dbReference type="SUPFAM" id="SSF53383">
    <property type="entry name" value="PLP-dependent transferases"/>
    <property type="match status" value="1"/>
</dbReference>
<dbReference type="PANTHER" id="PTHR43094">
    <property type="entry name" value="AMINOTRANSFERASE"/>
    <property type="match status" value="1"/>
</dbReference>
<dbReference type="InterPro" id="IPR015422">
    <property type="entry name" value="PyrdxlP-dep_Trfase_small"/>
</dbReference>
<dbReference type="GO" id="GO:0008483">
    <property type="term" value="F:transaminase activity"/>
    <property type="evidence" value="ECO:0007669"/>
    <property type="project" value="UniProtKB-KW"/>
</dbReference>
<dbReference type="Gene3D" id="3.40.640.10">
    <property type="entry name" value="Type I PLP-dependent aspartate aminotransferase-like (Major domain)"/>
    <property type="match status" value="1"/>
</dbReference>
<evidence type="ECO:0000256" key="1">
    <source>
        <dbReference type="ARBA" id="ARBA00001933"/>
    </source>
</evidence>
<comment type="cofactor">
    <cofactor evidence="1">
        <name>pyridoxal 5'-phosphate</name>
        <dbReference type="ChEBI" id="CHEBI:597326"/>
    </cofactor>
</comment>
<sequence length="457" mass="49429">MSTTSFDSPIDIRSANAQHMYHPMIDPKAVQAAPPLIIDRGEGVHVYDIDGKRYLDTVASLWNVNVGHNRPEVINAIKAQLDKLAYYSTFQNTSNPPAIELSARLMRMFAPEKMNKVFFSSGGSDAVETALKLARQYWKLNGQPDRHQFISLKWGYHGVHFGGASINGNPMFRSAYEPLLPGCHLAETPYTYRNPWNETDPAKLAQLCLDQLAQLIEQVGPHNIAALVAEPVQGAGGVIVPHDSYWPGLRQLLDQHGILLISDEIVTGFGRIGAMCGAGAWGVAPDIMAMAKGINSGYVPLGATLINERVASAWDQPGVPAALMHGYTYSGHALACAAANANLDIVASEDLPGNASRVGAYMQDKLQELMAYAHVGEVRGKGMMAAVELVTDKASKAMLLPPSAYIQTLVGTARSEGAIIRVQGNRLILSPPLVFTRENVDEALRVLHLAFSAAEKV</sequence>
<dbReference type="PANTHER" id="PTHR43094:SF1">
    <property type="entry name" value="AMINOTRANSFERASE CLASS-III"/>
    <property type="match status" value="1"/>
</dbReference>
<dbReference type="FunFam" id="3.40.640.10:FF:000014">
    <property type="entry name" value="Adenosylmethionine-8-amino-7-oxononanoate aminotransferase, probable"/>
    <property type="match status" value="1"/>
</dbReference>
<dbReference type="RefSeq" id="WP_083451307.1">
    <property type="nucleotide sequence ID" value="NZ_LFYT02000023.1"/>
</dbReference>
<dbReference type="InterPro" id="IPR015421">
    <property type="entry name" value="PyrdxlP-dep_Trfase_major"/>
</dbReference>
<dbReference type="OrthoDB" id="3398487at2"/>
<dbReference type="Gene3D" id="3.90.1150.10">
    <property type="entry name" value="Aspartate Aminotransferase, domain 1"/>
    <property type="match status" value="1"/>
</dbReference>
<dbReference type="PROSITE" id="PS00600">
    <property type="entry name" value="AA_TRANSFER_CLASS_3"/>
    <property type="match status" value="1"/>
</dbReference>
<reference evidence="7" key="1">
    <citation type="submission" date="2017-04" db="EMBL/GenBank/DDBJ databases">
        <title>Unexpected and diverse lifestyles within the genus Limnohabitans.</title>
        <authorList>
            <person name="Kasalicky V."/>
            <person name="Mehrshad M."/>
            <person name="Andrei S.-A."/>
            <person name="Salcher M."/>
            <person name="Kratochvilova H."/>
            <person name="Simek K."/>
            <person name="Ghai R."/>
        </authorList>
    </citation>
    <scope>NUCLEOTIDE SEQUENCE [LARGE SCALE GENOMIC DNA]</scope>
    <source>
        <strain evidence="7">II-D5</strain>
    </source>
</reference>
<dbReference type="PIRSF" id="PIRSF000521">
    <property type="entry name" value="Transaminase_4ab_Lys_Orn"/>
    <property type="match status" value="1"/>
</dbReference>
<proteinExistence type="inferred from homology"/>
<protein>
    <submittedName>
        <fullName evidence="7">Aspartate aminotransferase family protein</fullName>
    </submittedName>
</protein>
<evidence type="ECO:0000256" key="3">
    <source>
        <dbReference type="ARBA" id="ARBA00022576"/>
    </source>
</evidence>
<comment type="caution">
    <text evidence="7">The sequence shown here is derived from an EMBL/GenBank/DDBJ whole genome shotgun (WGS) entry which is preliminary data.</text>
</comment>
<evidence type="ECO:0000256" key="6">
    <source>
        <dbReference type="RuleBase" id="RU003560"/>
    </source>
</evidence>
<keyword evidence="8" id="KW-1185">Reference proteome</keyword>
<organism evidence="7 8">
    <name type="scientific">Limnohabitans planktonicus II-D5</name>
    <dbReference type="NCBI Taxonomy" id="1293045"/>
    <lineage>
        <taxon>Bacteria</taxon>
        <taxon>Pseudomonadati</taxon>
        <taxon>Pseudomonadota</taxon>
        <taxon>Betaproteobacteria</taxon>
        <taxon>Burkholderiales</taxon>
        <taxon>Comamonadaceae</taxon>
        <taxon>Limnohabitans</taxon>
    </lineage>
</organism>
<keyword evidence="5 6" id="KW-0663">Pyridoxal phosphate</keyword>
<evidence type="ECO:0000256" key="2">
    <source>
        <dbReference type="ARBA" id="ARBA00008954"/>
    </source>
</evidence>
<name>A0A2T7UAR8_9BURK</name>
<evidence type="ECO:0000256" key="5">
    <source>
        <dbReference type="ARBA" id="ARBA00022898"/>
    </source>
</evidence>
<gene>
    <name evidence="7" type="ORF">H663_015170</name>
</gene>
<accession>A0A2T7UAR8</accession>
<evidence type="ECO:0000313" key="8">
    <source>
        <dbReference type="Proteomes" id="UP000037507"/>
    </source>
</evidence>
<dbReference type="STRING" id="1293045.H663_17205"/>
<evidence type="ECO:0000256" key="4">
    <source>
        <dbReference type="ARBA" id="ARBA00022679"/>
    </source>
</evidence>
<dbReference type="InterPro" id="IPR049704">
    <property type="entry name" value="Aminotrans_3_PPA_site"/>
</dbReference>
<keyword evidence="4" id="KW-0808">Transferase</keyword>
<dbReference type="EMBL" id="LFYT02000023">
    <property type="protein sequence ID" value="PVE41805.1"/>
    <property type="molecule type" value="Genomic_DNA"/>
</dbReference>
<dbReference type="NCBIfam" id="NF005683">
    <property type="entry name" value="PRK07481.1"/>
    <property type="match status" value="1"/>
</dbReference>
<dbReference type="InterPro" id="IPR015424">
    <property type="entry name" value="PyrdxlP-dep_Trfase"/>
</dbReference>
<evidence type="ECO:0000313" key="7">
    <source>
        <dbReference type="EMBL" id="PVE41805.1"/>
    </source>
</evidence>
<comment type="similarity">
    <text evidence="2 6">Belongs to the class-III pyridoxal-phosphate-dependent aminotransferase family.</text>
</comment>